<accession>H8GKF6</accession>
<name>H8GKF6_METAL</name>
<evidence type="ECO:0000256" key="1">
    <source>
        <dbReference type="ARBA" id="ARBA00004417"/>
    </source>
</evidence>
<dbReference type="InterPro" id="IPR017871">
    <property type="entry name" value="ABC_transporter-like_CS"/>
</dbReference>
<dbReference type="AlphaFoldDB" id="H8GKF6"/>
<dbReference type="FunFam" id="3.40.50.300:FF:000020">
    <property type="entry name" value="Amino acid ABC transporter ATP-binding component"/>
    <property type="match status" value="1"/>
</dbReference>
<keyword evidence="6" id="KW-0067">ATP-binding</keyword>
<dbReference type="RefSeq" id="WP_005373069.1">
    <property type="nucleotide sequence ID" value="NZ_CM001475.1"/>
</dbReference>
<keyword evidence="7" id="KW-0029">Amino-acid transport</keyword>
<dbReference type="GO" id="GO:0006865">
    <property type="term" value="P:amino acid transport"/>
    <property type="evidence" value="ECO:0007669"/>
    <property type="project" value="UniProtKB-KW"/>
</dbReference>
<evidence type="ECO:0000256" key="8">
    <source>
        <dbReference type="ARBA" id="ARBA00023136"/>
    </source>
</evidence>
<dbReference type="PANTHER" id="PTHR43166:SF9">
    <property type="entry name" value="GLUTAMATE_ASPARTATE IMPORT ATP-BINDING PROTEIN GLTL"/>
    <property type="match status" value="1"/>
</dbReference>
<comment type="subcellular location">
    <subcellularLocation>
        <location evidence="1">Cell inner membrane</location>
        <topology evidence="1">Peripheral membrane protein</topology>
    </subcellularLocation>
</comment>
<dbReference type="SUPFAM" id="SSF52540">
    <property type="entry name" value="P-loop containing nucleoside triphosphate hydrolases"/>
    <property type="match status" value="1"/>
</dbReference>
<dbReference type="Pfam" id="PF00005">
    <property type="entry name" value="ABC_tran"/>
    <property type="match status" value="1"/>
</dbReference>
<keyword evidence="11" id="KW-1185">Reference proteome</keyword>
<keyword evidence="5" id="KW-0547">Nucleotide-binding</keyword>
<dbReference type="CDD" id="cd03262">
    <property type="entry name" value="ABC_HisP_GlnQ"/>
    <property type="match status" value="1"/>
</dbReference>
<evidence type="ECO:0000256" key="7">
    <source>
        <dbReference type="ARBA" id="ARBA00022970"/>
    </source>
</evidence>
<dbReference type="GO" id="GO:0016887">
    <property type="term" value="F:ATP hydrolysis activity"/>
    <property type="evidence" value="ECO:0007669"/>
    <property type="project" value="InterPro"/>
</dbReference>
<dbReference type="Proteomes" id="UP000005090">
    <property type="component" value="Chromosome"/>
</dbReference>
<dbReference type="InterPro" id="IPR003593">
    <property type="entry name" value="AAA+_ATPase"/>
</dbReference>
<evidence type="ECO:0000313" key="11">
    <source>
        <dbReference type="Proteomes" id="UP000005090"/>
    </source>
</evidence>
<keyword evidence="8" id="KW-0472">Membrane</keyword>
<dbReference type="PROSITE" id="PS50893">
    <property type="entry name" value="ABC_TRANSPORTER_2"/>
    <property type="match status" value="1"/>
</dbReference>
<sequence length="363" mass="40465">MIKVEHLSKQFDGVAVLKDVTTEIKTGEVVSIIGPSGTGKSTFLRCLNLLETPSGGSILIDGVDILDKKTDVAGIRQKMNMVFQSFNLFSHLSVLDNLTIGPVRLKGTNKAAARQKAMDLLRLVGLAEKAGNFPDELSGGQKQRVAIARCLAMEPQIILFDEPTSALDPTMVSEVLSVIRRLAREGMTMAIVTHEMDFARDVSNRVLYMDEGIIYEEGPPEQIFENPQREKTRAFIHRIRSYSCRIASPDYDLYAMNAEIEAFCEKQILPKKTRDSLLLLIEELLQLYTPYLSGITLDLSIAYSEKSGRLEVVSESAGEKINPLAGERLADDDFSLAIIRNLTESMDYQWQGGKNRLQFALKK</sequence>
<feature type="domain" description="ABC transporter" evidence="9">
    <location>
        <begin position="2"/>
        <end position="236"/>
    </location>
</feature>
<dbReference type="SMART" id="SM00382">
    <property type="entry name" value="AAA"/>
    <property type="match status" value="1"/>
</dbReference>
<gene>
    <name evidence="10" type="ORF">Metal_2749</name>
</gene>
<evidence type="ECO:0000256" key="6">
    <source>
        <dbReference type="ARBA" id="ARBA00022840"/>
    </source>
</evidence>
<organism evidence="10 11">
    <name type="scientific">Methylomicrobium album BG8</name>
    <dbReference type="NCBI Taxonomy" id="686340"/>
    <lineage>
        <taxon>Bacteria</taxon>
        <taxon>Pseudomonadati</taxon>
        <taxon>Pseudomonadota</taxon>
        <taxon>Gammaproteobacteria</taxon>
        <taxon>Methylococcales</taxon>
        <taxon>Methylococcaceae</taxon>
        <taxon>Methylomicrobium</taxon>
    </lineage>
</organism>
<dbReference type="InterPro" id="IPR027417">
    <property type="entry name" value="P-loop_NTPase"/>
</dbReference>
<dbReference type="Gene3D" id="3.40.50.300">
    <property type="entry name" value="P-loop containing nucleotide triphosphate hydrolases"/>
    <property type="match status" value="1"/>
</dbReference>
<evidence type="ECO:0000256" key="3">
    <source>
        <dbReference type="ARBA" id="ARBA00022448"/>
    </source>
</evidence>
<dbReference type="eggNOG" id="COG1126">
    <property type="taxonomic scope" value="Bacteria"/>
</dbReference>
<evidence type="ECO:0000259" key="9">
    <source>
        <dbReference type="PROSITE" id="PS50893"/>
    </source>
</evidence>
<dbReference type="STRING" id="686340.Metal_2749"/>
<dbReference type="InterPro" id="IPR050086">
    <property type="entry name" value="MetN_ABC_transporter-like"/>
</dbReference>
<dbReference type="InterPro" id="IPR003439">
    <property type="entry name" value="ABC_transporter-like_ATP-bd"/>
</dbReference>
<comment type="similarity">
    <text evidence="2">Belongs to the ABC transporter superfamily.</text>
</comment>
<evidence type="ECO:0000256" key="4">
    <source>
        <dbReference type="ARBA" id="ARBA00022475"/>
    </source>
</evidence>
<proteinExistence type="inferred from homology"/>
<evidence type="ECO:0000313" key="10">
    <source>
        <dbReference type="EMBL" id="EIC30447.1"/>
    </source>
</evidence>
<keyword evidence="3" id="KW-0813">Transport</keyword>
<protein>
    <submittedName>
        <fullName evidence="10">ABC-type polar amino acid transport system, ATPase component</fullName>
    </submittedName>
</protein>
<dbReference type="PROSITE" id="PS00211">
    <property type="entry name" value="ABC_TRANSPORTER_1"/>
    <property type="match status" value="1"/>
</dbReference>
<reference evidence="10 11" key="1">
    <citation type="journal article" date="2013" name="Genome Announc.">
        <title>Genome Sequence of the Obligate Gammaproteobacterial Methanotroph Methylomicrobium album Strain BG8.</title>
        <authorList>
            <person name="Kits K.D."/>
            <person name="Kalyuzhnaya M.G."/>
            <person name="Klotz M.G."/>
            <person name="Jetten M.S."/>
            <person name="Op den Camp H.J."/>
            <person name="Vuilleumier S."/>
            <person name="Bringel F."/>
            <person name="Dispirito A.A."/>
            <person name="Murrell J.C."/>
            <person name="Bruce D."/>
            <person name="Cheng J.F."/>
            <person name="Copeland A."/>
            <person name="Goodwin L."/>
            <person name="Hauser L."/>
            <person name="Lajus A."/>
            <person name="Land M.L."/>
            <person name="Lapidus A."/>
            <person name="Lucas S."/>
            <person name="Medigue C."/>
            <person name="Pitluck S."/>
            <person name="Woyke T."/>
            <person name="Zeytun A."/>
            <person name="Stein L.Y."/>
        </authorList>
    </citation>
    <scope>NUCLEOTIDE SEQUENCE [LARGE SCALE GENOMIC DNA]</scope>
    <source>
        <strain evidence="10 11">BG8</strain>
    </source>
</reference>
<dbReference type="GO" id="GO:0005524">
    <property type="term" value="F:ATP binding"/>
    <property type="evidence" value="ECO:0007669"/>
    <property type="project" value="UniProtKB-KW"/>
</dbReference>
<dbReference type="EMBL" id="CM001475">
    <property type="protein sequence ID" value="EIC30447.1"/>
    <property type="molecule type" value="Genomic_DNA"/>
</dbReference>
<dbReference type="HOGENOM" id="CLU_000604_1_1_6"/>
<dbReference type="PANTHER" id="PTHR43166">
    <property type="entry name" value="AMINO ACID IMPORT ATP-BINDING PROTEIN"/>
    <property type="match status" value="1"/>
</dbReference>
<evidence type="ECO:0000256" key="2">
    <source>
        <dbReference type="ARBA" id="ARBA00005417"/>
    </source>
</evidence>
<evidence type="ECO:0000256" key="5">
    <source>
        <dbReference type="ARBA" id="ARBA00022741"/>
    </source>
</evidence>
<dbReference type="GO" id="GO:0005886">
    <property type="term" value="C:plasma membrane"/>
    <property type="evidence" value="ECO:0007669"/>
    <property type="project" value="UniProtKB-SubCell"/>
</dbReference>
<keyword evidence="4" id="KW-1003">Cell membrane</keyword>